<evidence type="ECO:0000313" key="5">
    <source>
        <dbReference type="Proteomes" id="UP000660454"/>
    </source>
</evidence>
<comment type="caution">
    <text evidence="4">The sequence shown here is derived from an EMBL/GenBank/DDBJ whole genome shotgun (WGS) entry which is preliminary data.</text>
</comment>
<dbReference type="Pfam" id="PF10979">
    <property type="entry name" value="DUF2786"/>
    <property type="match status" value="1"/>
</dbReference>
<dbReference type="InterPro" id="IPR024498">
    <property type="entry name" value="DUF2786"/>
</dbReference>
<dbReference type="EMBL" id="BOOF01000004">
    <property type="protein sequence ID" value="GIH60353.1"/>
    <property type="molecule type" value="Genomic_DNA"/>
</dbReference>
<accession>A0ABQ4GFY6</accession>
<dbReference type="InterPro" id="IPR055592">
    <property type="entry name" value="DUF7168"/>
</dbReference>
<proteinExistence type="predicted"/>
<keyword evidence="5" id="KW-1185">Reference proteome</keyword>
<gene>
    <name evidence="4" type="ORF">Msi02_11700</name>
</gene>
<reference evidence="4 5" key="1">
    <citation type="submission" date="2021-01" db="EMBL/GenBank/DDBJ databases">
        <title>Whole genome shotgun sequence of Microbispora siamensis NBRC 104113.</title>
        <authorList>
            <person name="Komaki H."/>
            <person name="Tamura T."/>
        </authorList>
    </citation>
    <scope>NUCLEOTIDE SEQUENCE [LARGE SCALE GENOMIC DNA]</scope>
    <source>
        <strain evidence="4 5">NBRC 104113</strain>
    </source>
</reference>
<evidence type="ECO:0008006" key="6">
    <source>
        <dbReference type="Google" id="ProtNLM"/>
    </source>
</evidence>
<feature type="compositionally biased region" description="Basic and acidic residues" evidence="1">
    <location>
        <begin position="123"/>
        <end position="137"/>
    </location>
</feature>
<evidence type="ECO:0000259" key="2">
    <source>
        <dbReference type="Pfam" id="PF10979"/>
    </source>
</evidence>
<evidence type="ECO:0000256" key="1">
    <source>
        <dbReference type="SAM" id="MobiDB-lite"/>
    </source>
</evidence>
<dbReference type="Proteomes" id="UP000660454">
    <property type="component" value="Unassembled WGS sequence"/>
</dbReference>
<feature type="region of interest" description="Disordered" evidence="1">
    <location>
        <begin position="92"/>
        <end position="176"/>
    </location>
</feature>
<feature type="domain" description="DUF7168" evidence="3">
    <location>
        <begin position="423"/>
        <end position="528"/>
    </location>
</feature>
<dbReference type="Pfam" id="PF23771">
    <property type="entry name" value="DUF7168"/>
    <property type="match status" value="1"/>
</dbReference>
<dbReference type="Gene3D" id="3.90.1140.10">
    <property type="entry name" value="Cyclic phosphodiesterase"/>
    <property type="match status" value="1"/>
</dbReference>
<evidence type="ECO:0000313" key="4">
    <source>
        <dbReference type="EMBL" id="GIH60353.1"/>
    </source>
</evidence>
<evidence type="ECO:0000259" key="3">
    <source>
        <dbReference type="Pfam" id="PF23771"/>
    </source>
</evidence>
<protein>
    <recommendedName>
        <fullName evidence="6">DUF2786 domain-containing protein</fullName>
    </recommendedName>
</protein>
<feature type="domain" description="DUF2786" evidence="2">
    <location>
        <begin position="353"/>
        <end position="391"/>
    </location>
</feature>
<sequence length="586" mass="63059">MRLVVRVTAFEVGETALVVEVPSAEPLVRGLRERYDSFAAYGMPAHVTVLYPFLPQERLDDGVLAALRDLFAARRPFEVAFGEVGRFPGVLHLAQAPDGPGPPDGHSRRPVDNVTAPAAGADRIARTTDRGGRRGSREASSGGGQRMSGGEREGARRRWSLGPPGDGAWSFPWSSGSPGESAEELVAGLLSAALEARRRLDETEFRRCVKVLAQGQGLRQAVDRALLDALHRQVTHAWHLGWQPADVVRLVGRRLEARHVRLVTDAVAAEMRAYAAATVDDRWLDQIEAIGATVWWGRDEEYLREDGDRTAMVACALRVIHLLATLPPLERLCPVPGTARRTPGSRGGAVDERTLARVRALLAKAESTEFEAEAETFTAAAQALMARHSIDAALLASRTAGPGGADRPQGRRLGVDAPYEGPKAMLLDVIASANHCRSVWSRHFGFATVLGFPADLAAVEVLFTSLLVQAMTAMTLAGSRRDGSGRSRTRSFRQSFLAAYAQRIGERLEEAAGQAVREAAADAGRDLLPVLAAREQAVEAKVEEIFPTLTMVGAGAVSNREGWISGRAAADRAVLDVRGKITEGGR</sequence>
<organism evidence="4 5">
    <name type="scientific">Microbispora siamensis</name>
    <dbReference type="NCBI Taxonomy" id="564413"/>
    <lineage>
        <taxon>Bacteria</taxon>
        <taxon>Bacillati</taxon>
        <taxon>Actinomycetota</taxon>
        <taxon>Actinomycetes</taxon>
        <taxon>Streptosporangiales</taxon>
        <taxon>Streptosporangiaceae</taxon>
        <taxon>Microbispora</taxon>
    </lineage>
</organism>
<name>A0ABQ4GFY6_9ACTN</name>
<dbReference type="Pfam" id="PF13563">
    <property type="entry name" value="2_5_RNA_ligase2"/>
    <property type="match status" value="1"/>
</dbReference>